<dbReference type="AlphaFoldDB" id="A0A0R3PAS2"/>
<evidence type="ECO:0000256" key="3">
    <source>
        <dbReference type="ARBA" id="ARBA00022703"/>
    </source>
</evidence>
<dbReference type="GO" id="GO:0000978">
    <property type="term" value="F:RNA polymerase II cis-regulatory region sequence-specific DNA binding"/>
    <property type="evidence" value="ECO:0007669"/>
    <property type="project" value="TreeGrafter"/>
</dbReference>
<dbReference type="InterPro" id="IPR012346">
    <property type="entry name" value="p53/RUNT-type_TF_DNA-bd_sf"/>
</dbReference>
<evidence type="ECO:0000256" key="8">
    <source>
        <dbReference type="ARBA" id="ARBA00023159"/>
    </source>
</evidence>
<feature type="binding site" evidence="11">
    <location>
        <position position="281"/>
    </location>
    <ligand>
        <name>Zn(2+)</name>
        <dbReference type="ChEBI" id="CHEBI:29105"/>
    </ligand>
</feature>
<feature type="domain" description="p53 DNA-binding" evidence="13">
    <location>
        <begin position="159"/>
        <end position="301"/>
    </location>
</feature>
<evidence type="ECO:0000313" key="14">
    <source>
        <dbReference type="EMBL" id="VDM52283.1"/>
    </source>
</evidence>
<dbReference type="GO" id="GO:0046872">
    <property type="term" value="F:metal ion binding"/>
    <property type="evidence" value="ECO:0007669"/>
    <property type="project" value="UniProtKB-KW"/>
</dbReference>
<protein>
    <submittedName>
        <fullName evidence="16">P53 domain-containing protein</fullName>
    </submittedName>
</protein>
<comment type="subcellular location">
    <subcellularLocation>
        <location evidence="1">Nucleus</location>
    </subcellularLocation>
</comment>
<feature type="binding site" evidence="11">
    <location>
        <position position="233"/>
    </location>
    <ligand>
        <name>Zn(2+)</name>
        <dbReference type="ChEBI" id="CHEBI:29105"/>
    </ligand>
</feature>
<proteinExistence type="inferred from homology"/>
<dbReference type="GO" id="GO:0000981">
    <property type="term" value="F:DNA-binding transcription factor activity, RNA polymerase II-specific"/>
    <property type="evidence" value="ECO:0007669"/>
    <property type="project" value="TreeGrafter"/>
</dbReference>
<dbReference type="InterPro" id="IPR011615">
    <property type="entry name" value="p53_DNA-bd"/>
</dbReference>
<dbReference type="GO" id="GO:0005634">
    <property type="term" value="C:nucleus"/>
    <property type="evidence" value="ECO:0007669"/>
    <property type="project" value="UniProtKB-SubCell"/>
</dbReference>
<dbReference type="STRING" id="334426.A0A0R3PAS2"/>
<evidence type="ECO:0000259" key="13">
    <source>
        <dbReference type="Pfam" id="PF00870"/>
    </source>
</evidence>
<dbReference type="Proteomes" id="UP000267027">
    <property type="component" value="Unassembled WGS sequence"/>
</dbReference>
<keyword evidence="4 11" id="KW-0479">Metal-binding</keyword>
<gene>
    <name evidence="14" type="ORF">ACOC_LOCUS698</name>
</gene>
<evidence type="ECO:0000313" key="15">
    <source>
        <dbReference type="Proteomes" id="UP000267027"/>
    </source>
</evidence>
<organism evidence="16">
    <name type="scientific">Angiostrongylus costaricensis</name>
    <name type="common">Nematode worm</name>
    <dbReference type="NCBI Taxonomy" id="334426"/>
    <lineage>
        <taxon>Eukaryota</taxon>
        <taxon>Metazoa</taxon>
        <taxon>Ecdysozoa</taxon>
        <taxon>Nematoda</taxon>
        <taxon>Chromadorea</taxon>
        <taxon>Rhabditida</taxon>
        <taxon>Rhabditina</taxon>
        <taxon>Rhabditomorpha</taxon>
        <taxon>Strongyloidea</taxon>
        <taxon>Metastrongylidae</taxon>
        <taxon>Angiostrongylus</taxon>
    </lineage>
</organism>
<evidence type="ECO:0000313" key="16">
    <source>
        <dbReference type="WBParaSite" id="ACOC_0000069701-mRNA-1"/>
    </source>
</evidence>
<evidence type="ECO:0000256" key="7">
    <source>
        <dbReference type="ARBA" id="ARBA00023125"/>
    </source>
</evidence>
<keyword evidence="8" id="KW-0010">Activator</keyword>
<dbReference type="PANTHER" id="PTHR11447">
    <property type="entry name" value="CELLULAR TUMOR ANTIGEN P53"/>
    <property type="match status" value="1"/>
</dbReference>
<dbReference type="Gene3D" id="2.60.40.720">
    <property type="match status" value="1"/>
</dbReference>
<evidence type="ECO:0000256" key="2">
    <source>
        <dbReference type="ARBA" id="ARBA00006167"/>
    </source>
</evidence>
<dbReference type="PANTHER" id="PTHR11447:SF16">
    <property type="entry name" value="P53 PROTEIN LONG FORM VARIANT 1"/>
    <property type="match status" value="1"/>
</dbReference>
<dbReference type="WBParaSite" id="ACOC_0000069701-mRNA-1">
    <property type="protein sequence ID" value="ACOC_0000069701-mRNA-1"/>
    <property type="gene ID" value="ACOC_0000069701"/>
</dbReference>
<keyword evidence="7" id="KW-0238">DNA-binding</keyword>
<dbReference type="InterPro" id="IPR002117">
    <property type="entry name" value="p53_tumour_suppressor"/>
</dbReference>
<feature type="binding site" evidence="11">
    <location>
        <position position="236"/>
    </location>
    <ligand>
        <name>Zn(2+)</name>
        <dbReference type="ChEBI" id="CHEBI:29105"/>
    </ligand>
</feature>
<dbReference type="Pfam" id="PF00870">
    <property type="entry name" value="P53"/>
    <property type="match status" value="1"/>
</dbReference>
<dbReference type="GO" id="GO:0006915">
    <property type="term" value="P:apoptotic process"/>
    <property type="evidence" value="ECO:0007669"/>
    <property type="project" value="UniProtKB-KW"/>
</dbReference>
<dbReference type="SUPFAM" id="SSF49417">
    <property type="entry name" value="p53-like transcription factors"/>
    <property type="match status" value="1"/>
</dbReference>
<keyword evidence="5 11" id="KW-0862">Zinc</keyword>
<evidence type="ECO:0000256" key="9">
    <source>
        <dbReference type="ARBA" id="ARBA00023163"/>
    </source>
</evidence>
<sequence length="303" mass="34448">MREYSVGTSPDTSRRGLTCVNVKCARVAAYKQQINEVVFIFWWFDLATGRMATRSTRSTSFGFAACDENIGNQRTQLGNTISNALYGEFAQPAVQQQHMGQWMVNTGTRMGQQTFDQGDHKSHAIRMVRNTQTSSPAAVKLSQDRIYQQFAPNDSEENKRFTVGVTPQLKSSRNFDYVFGTATAKNARTLYCKAEVMVPFMFTFPPNCDSESHIRVRAEYVEERYMSKPVARCPNHLAKDGSDIKMHFVRCEHSQTEYLDSNENYELRIPVCQKTGFMFMCFNSCSGGINRRLVQITFVLEGA</sequence>
<evidence type="ECO:0000256" key="5">
    <source>
        <dbReference type="ARBA" id="ARBA00022833"/>
    </source>
</evidence>
<accession>A0A0R3PAS2</accession>
<reference evidence="14 15" key="2">
    <citation type="submission" date="2018-11" db="EMBL/GenBank/DDBJ databases">
        <authorList>
            <consortium name="Pathogen Informatics"/>
        </authorList>
    </citation>
    <scope>NUCLEOTIDE SEQUENCE [LARGE SCALE GENOMIC DNA]</scope>
    <source>
        <strain evidence="14 15">Costa Rica</strain>
    </source>
</reference>
<keyword evidence="9" id="KW-0804">Transcription</keyword>
<evidence type="ECO:0000256" key="6">
    <source>
        <dbReference type="ARBA" id="ARBA00023015"/>
    </source>
</evidence>
<keyword evidence="3" id="KW-0053">Apoptosis</keyword>
<evidence type="ECO:0000256" key="10">
    <source>
        <dbReference type="ARBA" id="ARBA00023242"/>
    </source>
</evidence>
<reference evidence="16" key="1">
    <citation type="submission" date="2017-02" db="UniProtKB">
        <authorList>
            <consortium name="WormBaseParasite"/>
        </authorList>
    </citation>
    <scope>IDENTIFICATION</scope>
</reference>
<dbReference type="InterPro" id="IPR008967">
    <property type="entry name" value="p53-like_TF_DNA-bd_sf"/>
</dbReference>
<dbReference type="EMBL" id="UYYA01000080">
    <property type="protein sequence ID" value="VDM52283.1"/>
    <property type="molecule type" value="Genomic_DNA"/>
</dbReference>
<dbReference type="OrthoDB" id="5915660at2759"/>
<evidence type="ECO:0000256" key="12">
    <source>
        <dbReference type="PIRSR" id="PIRSR602117-2"/>
    </source>
</evidence>
<comment type="similarity">
    <text evidence="2">Belongs to the p53 family.</text>
</comment>
<name>A0A0R3PAS2_ANGCS</name>
<evidence type="ECO:0000256" key="4">
    <source>
        <dbReference type="ARBA" id="ARBA00022723"/>
    </source>
</evidence>
<keyword evidence="6" id="KW-0805">Transcription regulation</keyword>
<feature type="site" description="Interaction with DNA" evidence="12">
    <location>
        <position position="185"/>
    </location>
</feature>
<feature type="binding site" evidence="11">
    <location>
        <position position="285"/>
    </location>
    <ligand>
        <name>Zn(2+)</name>
        <dbReference type="ChEBI" id="CHEBI:29105"/>
    </ligand>
</feature>
<keyword evidence="15" id="KW-1185">Reference proteome</keyword>
<evidence type="ECO:0000256" key="1">
    <source>
        <dbReference type="ARBA" id="ARBA00004123"/>
    </source>
</evidence>
<keyword evidence="10" id="KW-0539">Nucleus</keyword>
<comment type="cofactor">
    <cofactor evidence="11">
        <name>Zn(2+)</name>
        <dbReference type="ChEBI" id="CHEBI:29105"/>
    </cofactor>
    <text evidence="11">Binds 1 zinc ion per subunit.</text>
</comment>
<evidence type="ECO:0000256" key="11">
    <source>
        <dbReference type="PIRSR" id="PIRSR602117-1"/>
    </source>
</evidence>